<dbReference type="Proteomes" id="UP000433101">
    <property type="component" value="Unassembled WGS sequence"/>
</dbReference>
<dbReference type="InterPro" id="IPR012349">
    <property type="entry name" value="Split_barrel_FMN-bd"/>
</dbReference>
<dbReference type="RefSeq" id="WP_160773758.1">
    <property type="nucleotide sequence ID" value="NZ_WUMV01000001.1"/>
</dbReference>
<dbReference type="PIRSF" id="PIRSF010372">
    <property type="entry name" value="PaiB"/>
    <property type="match status" value="1"/>
</dbReference>
<accession>A0A7X3LR08</accession>
<evidence type="ECO:0000313" key="1">
    <source>
        <dbReference type="EMBL" id="MXN63507.1"/>
    </source>
</evidence>
<dbReference type="Pfam" id="PF04299">
    <property type="entry name" value="FMN_bind_2"/>
    <property type="match status" value="1"/>
</dbReference>
<dbReference type="PANTHER" id="PTHR35802">
    <property type="entry name" value="PROTEASE SYNTHASE AND SPORULATION PROTEIN PAI 2"/>
    <property type="match status" value="1"/>
</dbReference>
<protein>
    <submittedName>
        <fullName evidence="1">FMN-binding negative transcriptional regulator</fullName>
    </submittedName>
</protein>
<proteinExistence type="predicted"/>
<evidence type="ECO:0000313" key="2">
    <source>
        <dbReference type="Proteomes" id="UP000433101"/>
    </source>
</evidence>
<keyword evidence="2" id="KW-1185">Reference proteome</keyword>
<gene>
    <name evidence="1" type="ORF">GR183_01195</name>
</gene>
<dbReference type="AlphaFoldDB" id="A0A7X3LR08"/>
<dbReference type="PANTHER" id="PTHR35802:SF1">
    <property type="entry name" value="PROTEASE SYNTHASE AND SPORULATION PROTEIN PAI 2"/>
    <property type="match status" value="1"/>
</dbReference>
<comment type="caution">
    <text evidence="1">The sequence shown here is derived from an EMBL/GenBank/DDBJ whole genome shotgun (WGS) entry which is preliminary data.</text>
</comment>
<reference evidence="1 2" key="1">
    <citation type="submission" date="2019-12" db="EMBL/GenBank/DDBJ databases">
        <authorList>
            <person name="Li M."/>
        </authorList>
    </citation>
    <scope>NUCLEOTIDE SEQUENCE [LARGE SCALE GENOMIC DNA]</scope>
    <source>
        <strain evidence="1 2">GBMRC 2046</strain>
    </source>
</reference>
<organism evidence="1 2">
    <name type="scientific">Stappia sediminis</name>
    <dbReference type="NCBI Taxonomy" id="2692190"/>
    <lineage>
        <taxon>Bacteria</taxon>
        <taxon>Pseudomonadati</taxon>
        <taxon>Pseudomonadota</taxon>
        <taxon>Alphaproteobacteria</taxon>
        <taxon>Hyphomicrobiales</taxon>
        <taxon>Stappiaceae</taxon>
        <taxon>Stappia</taxon>
    </lineage>
</organism>
<dbReference type="SUPFAM" id="SSF50475">
    <property type="entry name" value="FMN-binding split barrel"/>
    <property type="match status" value="1"/>
</dbReference>
<dbReference type="EMBL" id="WUMV01000001">
    <property type="protein sequence ID" value="MXN63507.1"/>
    <property type="molecule type" value="Genomic_DNA"/>
</dbReference>
<dbReference type="Gene3D" id="2.30.110.10">
    <property type="entry name" value="Electron Transport, Fmn-binding Protein, Chain A"/>
    <property type="match status" value="1"/>
</dbReference>
<sequence length="212" mass="23266">MYTRETSRETRPEVLKAAIRDIHFAMLVTPADGEIFCSHLPMILVEDANGARLEGHLARGNPHWRALDGPMPSLAIFQGPQAYISPSWYATKRETGKVVPTWAYVAVHAHGSLSTVDDPQQLLDHLRQLTDRNELGRTEPWAVGDAPDGFITALSRGIVGVRLAVERLEGSWKLNQHRSEADRAGMIGGLRSEKTQMTGELADLVSSLPPGA</sequence>
<dbReference type="InterPro" id="IPR007396">
    <property type="entry name" value="TR_PAI2-type"/>
</dbReference>
<name>A0A7X3LR08_9HYPH</name>